<evidence type="ECO:0000313" key="2">
    <source>
        <dbReference type="WBParaSite" id="PSU_v2.g17336.t1"/>
    </source>
</evidence>
<name>A0A914YF05_9BILA</name>
<reference evidence="2" key="1">
    <citation type="submission" date="2022-11" db="UniProtKB">
        <authorList>
            <consortium name="WormBaseParasite"/>
        </authorList>
    </citation>
    <scope>IDENTIFICATION</scope>
</reference>
<dbReference type="WBParaSite" id="PSU_v2.g17336.t1">
    <property type="protein sequence ID" value="PSU_v2.g17336.t1"/>
    <property type="gene ID" value="PSU_v2.g17336"/>
</dbReference>
<protein>
    <submittedName>
        <fullName evidence="2">Uncharacterized protein</fullName>
    </submittedName>
</protein>
<accession>A0A914YF05</accession>
<organism evidence="1 2">
    <name type="scientific">Panagrolaimus superbus</name>
    <dbReference type="NCBI Taxonomy" id="310955"/>
    <lineage>
        <taxon>Eukaryota</taxon>
        <taxon>Metazoa</taxon>
        <taxon>Ecdysozoa</taxon>
        <taxon>Nematoda</taxon>
        <taxon>Chromadorea</taxon>
        <taxon>Rhabditida</taxon>
        <taxon>Tylenchina</taxon>
        <taxon>Panagrolaimomorpha</taxon>
        <taxon>Panagrolaimoidea</taxon>
        <taxon>Panagrolaimidae</taxon>
        <taxon>Panagrolaimus</taxon>
    </lineage>
</organism>
<proteinExistence type="predicted"/>
<sequence>MKKTYGTDNRLNPTVSETKWPLLNIELSGQAARSPEIQAYTSQMFQVMVNFENVSDVSISAITVSTDQPEHVAISEPSDDTKWSLCTAIMNTNGILVHSIGQQSVAQLKEQGGKLT</sequence>
<evidence type="ECO:0000313" key="1">
    <source>
        <dbReference type="Proteomes" id="UP000887577"/>
    </source>
</evidence>
<dbReference type="Proteomes" id="UP000887577">
    <property type="component" value="Unplaced"/>
</dbReference>
<dbReference type="AlphaFoldDB" id="A0A914YF05"/>
<keyword evidence="1" id="KW-1185">Reference proteome</keyword>